<feature type="transmembrane region" description="Helical" evidence="1">
    <location>
        <begin position="152"/>
        <end position="173"/>
    </location>
</feature>
<feature type="transmembrane region" description="Helical" evidence="1">
    <location>
        <begin position="275"/>
        <end position="296"/>
    </location>
</feature>
<dbReference type="InterPro" id="IPR036305">
    <property type="entry name" value="RGS_sf"/>
</dbReference>
<feature type="transmembrane region" description="Helical" evidence="1">
    <location>
        <begin position="236"/>
        <end position="255"/>
    </location>
</feature>
<dbReference type="AlphaFoldDB" id="A0A9W9QD24"/>
<dbReference type="SUPFAM" id="SSF48097">
    <property type="entry name" value="Regulator of G-protein signaling, RGS"/>
    <property type="match status" value="1"/>
</dbReference>
<dbReference type="Gene3D" id="1.10.167.10">
    <property type="entry name" value="Regulator of G-protein Signalling 4, domain 2"/>
    <property type="match status" value="1"/>
</dbReference>
<evidence type="ECO:0000313" key="3">
    <source>
        <dbReference type="Proteomes" id="UP001147746"/>
    </source>
</evidence>
<keyword evidence="1" id="KW-0812">Transmembrane</keyword>
<feature type="transmembrane region" description="Helical" evidence="1">
    <location>
        <begin position="20"/>
        <end position="44"/>
    </location>
</feature>
<dbReference type="EMBL" id="JAPZBO010000001">
    <property type="protein sequence ID" value="KAJ5331411.1"/>
    <property type="molecule type" value="Genomic_DNA"/>
</dbReference>
<sequence length="572" mass="64303">MGSELGLTADSKSELDTSAVSIFWVAFGCIWTAIIVAGASYLIVNRNTPTIRIRGLWLSLSAVAFLHLYAWSVQFGLLIGALMPGDIEFWIMGTYLPCGIALFHASNSRFLHVAKLQKKFIHHDGHNVAVPPVQAKRGLLAKFRRLDYTAKTVWLVSIAMVVQIFLTVLMYLISRKWHSSWGIPGTEVTGTIMEQRAEQGRGWEWWPSVAWQFFWSWVFAPYILWQSRNIHDTQGWRTQTIGCAIVMLPATPMWLIGLYVDGMAPVNAVWLPPQWIVLSIFFIEIFTVLLPCWEVLRASTLRQETLDAIAQWERRNKVAPLESKSMASGSTFIGSIMSGWKSMNGSVKTNSSSDSILTMSALEHVLERNPIPLLEFSALREFSGENIAFLISIAQWKSSIPAAVRDGSVDGNTKDSVRDCFNNALHIYAEFISVRHAEFPVNISHQDLRKLENIFEKPTRILYGEKRDSDVITPFEGADYNMEPASPTYSSGSEKAMNVSASAIKERVHYWGEIPADFGAAVFDESEESIKYLVLTNTWPKFIRNHRTSIGSVETLEAGNGIVEMADLHNEK</sequence>
<evidence type="ECO:0008006" key="4">
    <source>
        <dbReference type="Google" id="ProtNLM"/>
    </source>
</evidence>
<evidence type="ECO:0000256" key="1">
    <source>
        <dbReference type="SAM" id="Phobius"/>
    </source>
</evidence>
<feature type="transmembrane region" description="Helical" evidence="1">
    <location>
        <begin position="89"/>
        <end position="111"/>
    </location>
</feature>
<reference evidence="2" key="1">
    <citation type="submission" date="2022-12" db="EMBL/GenBank/DDBJ databases">
        <authorList>
            <person name="Petersen C."/>
        </authorList>
    </citation>
    <scope>NUCLEOTIDE SEQUENCE</scope>
    <source>
        <strain evidence="2">IBT 21472</strain>
    </source>
</reference>
<keyword evidence="1" id="KW-1133">Transmembrane helix</keyword>
<gene>
    <name evidence="2" type="ORF">N7476_001194</name>
</gene>
<name>A0A9W9QD24_9EURO</name>
<protein>
    <recommendedName>
        <fullName evidence="4">RGS domain-containing protein</fullName>
    </recommendedName>
</protein>
<organism evidence="2 3">
    <name type="scientific">Penicillium atrosanguineum</name>
    <dbReference type="NCBI Taxonomy" id="1132637"/>
    <lineage>
        <taxon>Eukaryota</taxon>
        <taxon>Fungi</taxon>
        <taxon>Dikarya</taxon>
        <taxon>Ascomycota</taxon>
        <taxon>Pezizomycotina</taxon>
        <taxon>Eurotiomycetes</taxon>
        <taxon>Eurotiomycetidae</taxon>
        <taxon>Eurotiales</taxon>
        <taxon>Aspergillaceae</taxon>
        <taxon>Penicillium</taxon>
    </lineage>
</organism>
<keyword evidence="1" id="KW-0472">Membrane</keyword>
<accession>A0A9W9QD24</accession>
<dbReference type="Proteomes" id="UP001147746">
    <property type="component" value="Unassembled WGS sequence"/>
</dbReference>
<feature type="transmembrane region" description="Helical" evidence="1">
    <location>
        <begin position="205"/>
        <end position="224"/>
    </location>
</feature>
<feature type="transmembrane region" description="Helical" evidence="1">
    <location>
        <begin position="56"/>
        <end position="83"/>
    </location>
</feature>
<keyword evidence="3" id="KW-1185">Reference proteome</keyword>
<comment type="caution">
    <text evidence="2">The sequence shown here is derived from an EMBL/GenBank/DDBJ whole genome shotgun (WGS) entry which is preliminary data.</text>
</comment>
<dbReference type="InterPro" id="IPR044926">
    <property type="entry name" value="RGS_subdomain_2"/>
</dbReference>
<reference evidence="2" key="2">
    <citation type="journal article" date="2023" name="IMA Fungus">
        <title>Comparative genomic study of the Penicillium genus elucidates a diverse pangenome and 15 lateral gene transfer events.</title>
        <authorList>
            <person name="Petersen C."/>
            <person name="Sorensen T."/>
            <person name="Nielsen M.R."/>
            <person name="Sondergaard T.E."/>
            <person name="Sorensen J.L."/>
            <person name="Fitzpatrick D.A."/>
            <person name="Frisvad J.C."/>
            <person name="Nielsen K.L."/>
        </authorList>
    </citation>
    <scope>NUCLEOTIDE SEQUENCE</scope>
    <source>
        <strain evidence="2">IBT 21472</strain>
    </source>
</reference>
<proteinExistence type="predicted"/>
<evidence type="ECO:0000313" key="2">
    <source>
        <dbReference type="EMBL" id="KAJ5331411.1"/>
    </source>
</evidence>